<evidence type="ECO:0000313" key="3">
    <source>
        <dbReference type="Proteomes" id="UP000019277"/>
    </source>
</evidence>
<reference evidence="2 3" key="1">
    <citation type="journal article" date="2014" name="Genome Announc.">
        <title>Draft Genome Sequence of the Antitrypanosomally Active Sponge-Associated Bacterium Actinokineospora sp. Strain EG49.</title>
        <authorList>
            <person name="Harjes J."/>
            <person name="Ryu T."/>
            <person name="Abdelmohsen U.R."/>
            <person name="Moitinho-Silva L."/>
            <person name="Horn H."/>
            <person name="Ravasi T."/>
            <person name="Hentschel U."/>
        </authorList>
    </citation>
    <scope>NUCLEOTIDE SEQUENCE [LARGE SCALE GENOMIC DNA]</scope>
    <source>
        <strain evidence="2 3">EG49</strain>
    </source>
</reference>
<organism evidence="2 3">
    <name type="scientific">Actinokineospora spheciospongiae</name>
    <dbReference type="NCBI Taxonomy" id="909613"/>
    <lineage>
        <taxon>Bacteria</taxon>
        <taxon>Bacillati</taxon>
        <taxon>Actinomycetota</taxon>
        <taxon>Actinomycetes</taxon>
        <taxon>Pseudonocardiales</taxon>
        <taxon>Pseudonocardiaceae</taxon>
        <taxon>Actinokineospora</taxon>
    </lineage>
</organism>
<dbReference type="OrthoDB" id="9030409at2"/>
<proteinExistence type="predicted"/>
<dbReference type="SUPFAM" id="SSF47336">
    <property type="entry name" value="ACP-like"/>
    <property type="match status" value="1"/>
</dbReference>
<dbReference type="eggNOG" id="ENOG502ZGGI">
    <property type="taxonomic scope" value="Bacteria"/>
</dbReference>
<dbReference type="EMBL" id="AYXG01000081">
    <property type="protein sequence ID" value="EWC62349.1"/>
    <property type="molecule type" value="Genomic_DNA"/>
</dbReference>
<gene>
    <name evidence="2" type="ORF">UO65_2336</name>
</gene>
<keyword evidence="3" id="KW-1185">Reference proteome</keyword>
<name>W7J8K0_9PSEU</name>
<comment type="caution">
    <text evidence="2">The sequence shown here is derived from an EMBL/GenBank/DDBJ whole genome shotgun (WGS) entry which is preliminary data.</text>
</comment>
<dbReference type="STRING" id="909613.UO65_2336"/>
<dbReference type="InterPro" id="IPR009081">
    <property type="entry name" value="PP-bd_ACP"/>
</dbReference>
<dbReference type="AlphaFoldDB" id="W7J8K0"/>
<feature type="domain" description="Carrier" evidence="1">
    <location>
        <begin position="33"/>
        <end position="61"/>
    </location>
</feature>
<evidence type="ECO:0000313" key="2">
    <source>
        <dbReference type="EMBL" id="EWC62349.1"/>
    </source>
</evidence>
<dbReference type="Gene3D" id="1.10.1200.10">
    <property type="entry name" value="ACP-like"/>
    <property type="match status" value="1"/>
</dbReference>
<sequence length="95" mass="10157">MLTIADVRAVITSEIRHLLVEAGGDDDPGLDDGGRALHEVGLNSLMLARLLIQLEGEFGVDPFASGEVSIVDVRSLDELAEVYRRAMATPRSVPG</sequence>
<dbReference type="RefSeq" id="WP_035281549.1">
    <property type="nucleotide sequence ID" value="NZ_AYXG01000081.1"/>
</dbReference>
<dbReference type="InterPro" id="IPR036736">
    <property type="entry name" value="ACP-like_sf"/>
</dbReference>
<dbReference type="Proteomes" id="UP000019277">
    <property type="component" value="Unassembled WGS sequence"/>
</dbReference>
<evidence type="ECO:0000259" key="1">
    <source>
        <dbReference type="Pfam" id="PF00550"/>
    </source>
</evidence>
<accession>W7J8K0</accession>
<protein>
    <recommendedName>
        <fullName evidence="1">Carrier domain-containing protein</fullName>
    </recommendedName>
</protein>
<dbReference type="Pfam" id="PF00550">
    <property type="entry name" value="PP-binding"/>
    <property type="match status" value="1"/>
</dbReference>